<keyword evidence="5" id="KW-0762">Sugar transport</keyword>
<evidence type="ECO:0000256" key="10">
    <source>
        <dbReference type="ARBA" id="ARBA00023114"/>
    </source>
</evidence>
<reference evidence="19" key="1">
    <citation type="journal article" date="2020" name="mSystems">
        <title>Genome- and Community-Level Interaction Insights into Carbon Utilization and Element Cycling Functions of Hydrothermarchaeota in Hydrothermal Sediment.</title>
        <authorList>
            <person name="Zhou Z."/>
            <person name="Liu Y."/>
            <person name="Xu W."/>
            <person name="Pan J."/>
            <person name="Luo Z.H."/>
            <person name="Li M."/>
        </authorList>
    </citation>
    <scope>NUCLEOTIDE SEQUENCE [LARGE SCALE GENOMIC DNA]</scope>
    <source>
        <strain evidence="19">SpSt-479</strain>
    </source>
</reference>
<proteinExistence type="inferred from homology"/>
<feature type="domain" description="SLBB" evidence="18">
    <location>
        <begin position="95"/>
        <end position="171"/>
    </location>
</feature>
<keyword evidence="4" id="KW-1134">Transmembrane beta strand</keyword>
<dbReference type="GO" id="GO:0046930">
    <property type="term" value="C:pore complex"/>
    <property type="evidence" value="ECO:0007669"/>
    <property type="project" value="UniProtKB-KW"/>
</dbReference>
<evidence type="ECO:0000256" key="5">
    <source>
        <dbReference type="ARBA" id="ARBA00022597"/>
    </source>
</evidence>
<evidence type="ECO:0000256" key="15">
    <source>
        <dbReference type="SAM" id="Phobius"/>
    </source>
</evidence>
<evidence type="ECO:0000256" key="7">
    <source>
        <dbReference type="ARBA" id="ARBA00022729"/>
    </source>
</evidence>
<dbReference type="PANTHER" id="PTHR33619:SF3">
    <property type="entry name" value="POLYSACCHARIDE EXPORT PROTEIN GFCE-RELATED"/>
    <property type="match status" value="1"/>
</dbReference>
<comment type="caution">
    <text evidence="19">The sequence shown here is derived from an EMBL/GenBank/DDBJ whole genome shotgun (WGS) entry which is preliminary data.</text>
</comment>
<evidence type="ECO:0000259" key="17">
    <source>
        <dbReference type="Pfam" id="PF02563"/>
    </source>
</evidence>
<dbReference type="PANTHER" id="PTHR33619">
    <property type="entry name" value="POLYSACCHARIDE EXPORT PROTEIN GFCE-RELATED"/>
    <property type="match status" value="1"/>
</dbReference>
<organism evidence="19">
    <name type="scientific">Ignavibacterium album</name>
    <dbReference type="NCBI Taxonomy" id="591197"/>
    <lineage>
        <taxon>Bacteria</taxon>
        <taxon>Pseudomonadati</taxon>
        <taxon>Ignavibacteriota</taxon>
        <taxon>Ignavibacteria</taxon>
        <taxon>Ignavibacteriales</taxon>
        <taxon>Ignavibacteriaceae</taxon>
        <taxon>Ignavibacterium</taxon>
    </lineage>
</organism>
<evidence type="ECO:0000256" key="3">
    <source>
        <dbReference type="ARBA" id="ARBA00022448"/>
    </source>
</evidence>
<dbReference type="Gene3D" id="3.10.560.10">
    <property type="entry name" value="Outer membrane lipoprotein wza domain like"/>
    <property type="match status" value="1"/>
</dbReference>
<evidence type="ECO:0000256" key="1">
    <source>
        <dbReference type="ARBA" id="ARBA00004571"/>
    </source>
</evidence>
<dbReference type="InterPro" id="IPR054765">
    <property type="entry name" value="SLBB_dom"/>
</dbReference>
<dbReference type="GO" id="GO:0006811">
    <property type="term" value="P:monoatomic ion transport"/>
    <property type="evidence" value="ECO:0007669"/>
    <property type="project" value="UniProtKB-KW"/>
</dbReference>
<keyword evidence="6 15" id="KW-0812">Transmembrane</keyword>
<sequence>MKKNILMSFAFIVLISNALHGQILNPGDGVRIIFYNINDNISGDYYIQQDGLLQLPFIGNIDTRNRDFKFIKTQIVTKYDSLYKNPELTVQPLLRINILGEVRNPGYYYVTDVEKITGILALAGGVTGAAASKEIYILRGEEEIELNVSELTAKGNTAADFGLRSGDRIFVPRSFWADASQYAIIFSGIAVLSTVVALLIRN</sequence>
<evidence type="ECO:0000256" key="14">
    <source>
        <dbReference type="ARBA" id="ARBA00023288"/>
    </source>
</evidence>
<keyword evidence="8" id="KW-0625">Polysaccharide transport</keyword>
<dbReference type="InterPro" id="IPR049712">
    <property type="entry name" value="Poly_export"/>
</dbReference>
<comment type="similarity">
    <text evidence="2">Belongs to the BexD/CtrA/VexA family.</text>
</comment>
<evidence type="ECO:0000256" key="4">
    <source>
        <dbReference type="ARBA" id="ARBA00022452"/>
    </source>
</evidence>
<evidence type="ECO:0000256" key="2">
    <source>
        <dbReference type="ARBA" id="ARBA00009450"/>
    </source>
</evidence>
<keyword evidence="7 16" id="KW-0732">Signal</keyword>
<feature type="chain" id="PRO_5030974624" description="Soluble ligand binding domain-containing protein" evidence="16">
    <location>
        <begin position="22"/>
        <end position="202"/>
    </location>
</feature>
<evidence type="ECO:0000313" key="19">
    <source>
        <dbReference type="EMBL" id="HFI90503.1"/>
    </source>
</evidence>
<protein>
    <recommendedName>
        <fullName evidence="20">Soluble ligand binding domain-containing protein</fullName>
    </recommendedName>
</protein>
<name>A0A7V2ZIM1_9BACT</name>
<dbReference type="AlphaFoldDB" id="A0A7V2ZIM1"/>
<feature type="signal peptide" evidence="16">
    <location>
        <begin position="1"/>
        <end position="21"/>
    </location>
</feature>
<evidence type="ECO:0000259" key="18">
    <source>
        <dbReference type="Pfam" id="PF22461"/>
    </source>
</evidence>
<keyword evidence="12" id="KW-0564">Palmitate</keyword>
<dbReference type="GO" id="GO:0015159">
    <property type="term" value="F:polysaccharide transmembrane transporter activity"/>
    <property type="evidence" value="ECO:0007669"/>
    <property type="project" value="InterPro"/>
</dbReference>
<evidence type="ECO:0000256" key="8">
    <source>
        <dbReference type="ARBA" id="ARBA00023047"/>
    </source>
</evidence>
<gene>
    <name evidence="19" type="ORF">ENS31_03105</name>
</gene>
<dbReference type="GO" id="GO:0015288">
    <property type="term" value="F:porin activity"/>
    <property type="evidence" value="ECO:0007669"/>
    <property type="project" value="UniProtKB-KW"/>
</dbReference>
<dbReference type="Pfam" id="PF02563">
    <property type="entry name" value="Poly_export"/>
    <property type="match status" value="1"/>
</dbReference>
<keyword evidence="9" id="KW-0406">Ion transport</keyword>
<comment type="subcellular location">
    <subcellularLocation>
        <location evidence="1">Cell outer membrane</location>
        <topology evidence="1">Multi-pass membrane protein</topology>
    </subcellularLocation>
</comment>
<evidence type="ECO:0000256" key="12">
    <source>
        <dbReference type="ARBA" id="ARBA00023139"/>
    </source>
</evidence>
<feature type="domain" description="Polysaccharide export protein N-terminal" evidence="17">
    <location>
        <begin position="23"/>
        <end position="91"/>
    </location>
</feature>
<keyword evidence="11 15" id="KW-0472">Membrane</keyword>
<dbReference type="GO" id="GO:0009279">
    <property type="term" value="C:cell outer membrane"/>
    <property type="evidence" value="ECO:0007669"/>
    <property type="project" value="UniProtKB-SubCell"/>
</dbReference>
<evidence type="ECO:0000256" key="13">
    <source>
        <dbReference type="ARBA" id="ARBA00023237"/>
    </source>
</evidence>
<keyword evidence="15" id="KW-1133">Transmembrane helix</keyword>
<dbReference type="InterPro" id="IPR003715">
    <property type="entry name" value="Poly_export_N"/>
</dbReference>
<feature type="transmembrane region" description="Helical" evidence="15">
    <location>
        <begin position="182"/>
        <end position="200"/>
    </location>
</feature>
<evidence type="ECO:0000256" key="9">
    <source>
        <dbReference type="ARBA" id="ARBA00023065"/>
    </source>
</evidence>
<dbReference type="EMBL" id="DSUJ01000008">
    <property type="protein sequence ID" value="HFI90503.1"/>
    <property type="molecule type" value="Genomic_DNA"/>
</dbReference>
<evidence type="ECO:0008006" key="20">
    <source>
        <dbReference type="Google" id="ProtNLM"/>
    </source>
</evidence>
<evidence type="ECO:0000256" key="16">
    <source>
        <dbReference type="SAM" id="SignalP"/>
    </source>
</evidence>
<dbReference type="Pfam" id="PF22461">
    <property type="entry name" value="SLBB_2"/>
    <property type="match status" value="1"/>
</dbReference>
<evidence type="ECO:0000256" key="11">
    <source>
        <dbReference type="ARBA" id="ARBA00023136"/>
    </source>
</evidence>
<keyword evidence="10" id="KW-0626">Porin</keyword>
<keyword evidence="3" id="KW-0813">Transport</keyword>
<evidence type="ECO:0000256" key="6">
    <source>
        <dbReference type="ARBA" id="ARBA00022692"/>
    </source>
</evidence>
<keyword evidence="13" id="KW-0998">Cell outer membrane</keyword>
<accession>A0A7V2ZIM1</accession>
<keyword evidence="14" id="KW-0449">Lipoprotein</keyword>